<dbReference type="GO" id="GO:0006518">
    <property type="term" value="P:peptide metabolic process"/>
    <property type="evidence" value="ECO:0007669"/>
    <property type="project" value="InterPro"/>
</dbReference>
<keyword evidence="5" id="KW-0677">Repeat</keyword>
<evidence type="ECO:0000256" key="7">
    <source>
        <dbReference type="ARBA" id="ARBA00023180"/>
    </source>
</evidence>
<proteinExistence type="predicted"/>
<dbReference type="InterPro" id="IPR000720">
    <property type="entry name" value="PHM/PAL"/>
</dbReference>
<dbReference type="CDD" id="cd14958">
    <property type="entry name" value="NHL_PAL_like"/>
    <property type="match status" value="1"/>
</dbReference>
<reference evidence="10 11" key="1">
    <citation type="journal article" date="2019" name="J. Ind. Microbiol. Biotechnol.">
        <title>The complete genomic sequence of Streptomyces spectabilis NRRL-2792 and identification of secondary metabolite biosynthetic gene clusters.</title>
        <authorList>
            <person name="Sinha A."/>
            <person name="Phillips-Salemka S."/>
            <person name="Niraula T.A."/>
            <person name="Short K.A."/>
            <person name="Niraula N.P."/>
        </authorList>
    </citation>
    <scope>NUCLEOTIDE SEQUENCE [LARGE SCALE GENOMIC DNA]</scope>
    <source>
        <strain evidence="10 11">NRRL 2792</strain>
    </source>
</reference>
<dbReference type="PANTHER" id="PTHR10680">
    <property type="entry name" value="PEPTIDYL-GLYCINE ALPHA-AMIDATING MONOOXYGENASE"/>
    <property type="match status" value="1"/>
</dbReference>
<keyword evidence="10" id="KW-0503">Monooxygenase</keyword>
<evidence type="ECO:0000256" key="3">
    <source>
        <dbReference type="ARBA" id="ARBA00022723"/>
    </source>
</evidence>
<feature type="repeat" description="NHL" evidence="9">
    <location>
        <begin position="138"/>
        <end position="175"/>
    </location>
</feature>
<keyword evidence="4" id="KW-0732">Signal</keyword>
<evidence type="ECO:0000256" key="6">
    <source>
        <dbReference type="ARBA" id="ARBA00023157"/>
    </source>
</evidence>
<keyword evidence="8" id="KW-0456">Lyase</keyword>
<evidence type="ECO:0000256" key="4">
    <source>
        <dbReference type="ARBA" id="ARBA00022729"/>
    </source>
</evidence>
<accession>A0A516RHC4</accession>
<dbReference type="PROSITE" id="PS51125">
    <property type="entry name" value="NHL"/>
    <property type="match status" value="2"/>
</dbReference>
<dbReference type="Proteomes" id="UP000316806">
    <property type="component" value="Chromosome"/>
</dbReference>
<dbReference type="PANTHER" id="PTHR10680:SF38">
    <property type="entry name" value="BLL1368 PROTEIN"/>
    <property type="match status" value="1"/>
</dbReference>
<dbReference type="GO" id="GO:0016020">
    <property type="term" value="C:membrane"/>
    <property type="evidence" value="ECO:0007669"/>
    <property type="project" value="InterPro"/>
</dbReference>
<evidence type="ECO:0000256" key="9">
    <source>
        <dbReference type="PROSITE-ProRule" id="PRU00504"/>
    </source>
</evidence>
<sequence length="338" mass="37136">MAVGPATGETVYEPVPYWARIPHGIWLQEATSVAVDSADRVYVFNRGNMPVLVFDRDGHVVDMWGNDTPFTGTELIENPYGTLTPRWKGCRFLHPHAVTVDHEDHLWLVDDIGNKITKTDREGNTLLVLGTGSPSGFQSGEPFNRPTDVAVSPLTGDVFVTDGYGNSRVHRYDARGRHLLSWGAPGSDDGQFSLPHNIALFGDDAVIVCDRENHRVQVFSLDGDFRTSWHAHKAVAVCAGKGADTHVYVAEQGPPPVQHGVPGLGHKVRVHDRDGRRVASFGAELPGEAPDRFNWPHSVAVDSEGSVYVAEVSYVEVGSKLTPPRELVSLRKWRRVQG</sequence>
<evidence type="ECO:0000313" key="11">
    <source>
        <dbReference type="Proteomes" id="UP000316806"/>
    </source>
</evidence>
<dbReference type="GO" id="GO:0046872">
    <property type="term" value="F:metal ion binding"/>
    <property type="evidence" value="ECO:0007669"/>
    <property type="project" value="UniProtKB-KW"/>
</dbReference>
<keyword evidence="3" id="KW-0479">Metal-binding</keyword>
<name>A0A516RHC4_STRST</name>
<comment type="cofactor">
    <cofactor evidence="1">
        <name>Zn(2+)</name>
        <dbReference type="ChEBI" id="CHEBI:29105"/>
    </cofactor>
</comment>
<gene>
    <name evidence="10" type="ORF">FH965_34685</name>
</gene>
<dbReference type="EMBL" id="CP040916">
    <property type="protein sequence ID" value="QDQ15062.1"/>
    <property type="molecule type" value="Genomic_DNA"/>
</dbReference>
<dbReference type="Pfam" id="PF01436">
    <property type="entry name" value="NHL"/>
    <property type="match status" value="2"/>
</dbReference>
<evidence type="ECO:0000256" key="2">
    <source>
        <dbReference type="ARBA" id="ARBA00012343"/>
    </source>
</evidence>
<dbReference type="GO" id="GO:0004497">
    <property type="term" value="F:monooxygenase activity"/>
    <property type="evidence" value="ECO:0007669"/>
    <property type="project" value="UniProtKB-KW"/>
</dbReference>
<evidence type="ECO:0000256" key="8">
    <source>
        <dbReference type="ARBA" id="ARBA00023239"/>
    </source>
</evidence>
<dbReference type="PRINTS" id="PR00790">
    <property type="entry name" value="PAMONOXGNASE"/>
</dbReference>
<feature type="repeat" description="NHL" evidence="9">
    <location>
        <begin position="183"/>
        <end position="222"/>
    </location>
</feature>
<evidence type="ECO:0000313" key="10">
    <source>
        <dbReference type="EMBL" id="QDQ15062.1"/>
    </source>
</evidence>
<evidence type="ECO:0000256" key="1">
    <source>
        <dbReference type="ARBA" id="ARBA00001947"/>
    </source>
</evidence>
<protein>
    <recommendedName>
        <fullName evidence="2">peptidylamidoglycolate lyase</fullName>
        <ecNumber evidence="2">4.3.2.5</ecNumber>
    </recommendedName>
</protein>
<dbReference type="AlphaFoldDB" id="A0A516RHC4"/>
<organism evidence="10 11">
    <name type="scientific">Streptomyces spectabilis</name>
    <dbReference type="NCBI Taxonomy" id="68270"/>
    <lineage>
        <taxon>Bacteria</taxon>
        <taxon>Bacillati</taxon>
        <taxon>Actinomycetota</taxon>
        <taxon>Actinomycetes</taxon>
        <taxon>Kitasatosporales</taxon>
        <taxon>Streptomycetaceae</taxon>
        <taxon>Streptomyces</taxon>
    </lineage>
</organism>
<dbReference type="RefSeq" id="WP_144322265.1">
    <property type="nucleotide sequence ID" value="NZ_CP040916.1"/>
</dbReference>
<keyword evidence="7" id="KW-0325">Glycoprotein</keyword>
<evidence type="ECO:0000256" key="5">
    <source>
        <dbReference type="ARBA" id="ARBA00022737"/>
    </source>
</evidence>
<dbReference type="GO" id="GO:0004598">
    <property type="term" value="F:peptidylamidoglycolate lyase activity"/>
    <property type="evidence" value="ECO:0007669"/>
    <property type="project" value="UniProtKB-EC"/>
</dbReference>
<dbReference type="InterPro" id="IPR001258">
    <property type="entry name" value="NHL_repeat"/>
</dbReference>
<keyword evidence="10" id="KW-0560">Oxidoreductase</keyword>
<dbReference type="EC" id="4.3.2.5" evidence="2"/>
<dbReference type="InterPro" id="IPR011042">
    <property type="entry name" value="6-blade_b-propeller_TolB-like"/>
</dbReference>
<dbReference type="Gene3D" id="2.120.10.30">
    <property type="entry name" value="TolB, C-terminal domain"/>
    <property type="match status" value="1"/>
</dbReference>
<keyword evidence="6" id="KW-1015">Disulfide bond</keyword>
<dbReference type="SUPFAM" id="SSF63829">
    <property type="entry name" value="Calcium-dependent phosphotriesterase"/>
    <property type="match status" value="1"/>
</dbReference>